<dbReference type="SMART" id="SM00256">
    <property type="entry name" value="FBOX"/>
    <property type="match status" value="1"/>
</dbReference>
<dbReference type="Proteomes" id="UP000026915">
    <property type="component" value="Chromosome 1"/>
</dbReference>
<dbReference type="Gene3D" id="1.25.10.10">
    <property type="entry name" value="Leucine-rich Repeat Variant"/>
    <property type="match status" value="3"/>
</dbReference>
<comment type="function">
    <text evidence="5">Promotes lateral root initiation and development, independently of auxin (IAA) and abscisis acid (ABA).</text>
</comment>
<dbReference type="SUPFAM" id="SSF48371">
    <property type="entry name" value="ARM repeat"/>
    <property type="match status" value="1"/>
</dbReference>
<dbReference type="AlphaFoldDB" id="A0A061E2D4"/>
<dbReference type="Gramene" id="EOX96448">
    <property type="protein sequence ID" value="EOX96448"/>
    <property type="gene ID" value="TCM_005696"/>
</dbReference>
<reference evidence="8 9" key="1">
    <citation type="journal article" date="2013" name="Genome Biol.">
        <title>The genome sequence of the most widely cultivated cacao type and its use to identify candidate genes regulating pod color.</title>
        <authorList>
            <person name="Motamayor J.C."/>
            <person name="Mockaitis K."/>
            <person name="Schmutz J."/>
            <person name="Haiminen N."/>
            <person name="Iii D.L."/>
            <person name="Cornejo O."/>
            <person name="Findley S.D."/>
            <person name="Zheng P."/>
            <person name="Utro F."/>
            <person name="Royaert S."/>
            <person name="Saski C."/>
            <person name="Jenkins J."/>
            <person name="Podicheti R."/>
            <person name="Zhao M."/>
            <person name="Scheffler B.E."/>
            <person name="Stack J.C."/>
            <person name="Feltus F.A."/>
            <person name="Mustiga G.M."/>
            <person name="Amores F."/>
            <person name="Phillips W."/>
            <person name="Marelli J.P."/>
            <person name="May G.D."/>
            <person name="Shapiro H."/>
            <person name="Ma J."/>
            <person name="Bustamante C.D."/>
            <person name="Schnell R.J."/>
            <person name="Main D."/>
            <person name="Gilbert D."/>
            <person name="Parida L."/>
            <person name="Kuhn D.N."/>
        </authorList>
    </citation>
    <scope>NUCLEOTIDE SEQUENCE [LARGE SCALE GENOMIC DNA]</scope>
    <source>
        <strain evidence="9">cv. Matina 1-6</strain>
    </source>
</reference>
<accession>A0A061E2D4</accession>
<evidence type="ECO:0000256" key="2">
    <source>
        <dbReference type="ARBA" id="ARBA00005462"/>
    </source>
</evidence>
<dbReference type="SUPFAM" id="SSF52047">
    <property type="entry name" value="RNI-like"/>
    <property type="match status" value="1"/>
</dbReference>
<keyword evidence="4" id="KW-0539">Nucleus</keyword>
<dbReference type="Pfam" id="PF00514">
    <property type="entry name" value="Arm"/>
    <property type="match status" value="5"/>
</dbReference>
<evidence type="ECO:0000256" key="3">
    <source>
        <dbReference type="ARBA" id="ARBA00022737"/>
    </source>
</evidence>
<sequence length="754" mass="81661">MSRRVRRKVAKKGKDNVVSLSYHELEDEDLRPERNESVDWTSLPDDTVIQLFSCLNYRDRESLSSTCRTWRGLGGSQCLWSSLDLRAHKFDTGMATSLASRCVNLQKLRFRGAESADAIIHLQAKDLREISGDYCRKITDATLSVIVARHEALESLQLGPDFCERITGDAIKAIAICCPKLKKLRLSGIRDVHADAINALAKHCLNLVDVGFLDCLNVDEAALGNIVSVQFLSVAGTSNMKWGVVSLLWHKLPKLIGLDVSRTDIGPTAVYRLLSASQSLKVLCALNCAVLEEDTSISTIKTKGKLLLALFTDIFRGLSSLFAETTKKGRNVFLDWRCSKNNDKNLNEIMTWLEWILSHTLLRTAESNPQGLDNFWLKQGAALLLSLMQSSQEDVQERAATGLATFVVIDDENASIDCERAEAVMRDGGIRLLLNLAKSWREGLQSEAAKAIANLSVNANVAKAVAEEGGINILAGLARSMNRLVAEEAAGGLWNLSVGEEHKAAIAEAGGVKALVDLIFKWSSGGDGVLERAAGALANLAADDKCSMEVAIAGGVHALVMLARNGKFEGVQEQSIAIGREGGVAPLIALARSDAEDVHETAAGALWNLAFNHSNALRIVEEGGVPALVHLCSSSVSKMARFMAALALAYMFDGRIDEFAPMGTSSEITSKSVSLDGARRMALKHIEAFILTFSDPQAFAAAAASSAPAALAQVTERARIQEAGHLRCRFPSLILLPLHLCCKMVMFANLHFIT</sequence>
<dbReference type="EMBL" id="CM001879">
    <property type="protein sequence ID" value="EOX96448.1"/>
    <property type="molecule type" value="Genomic_DNA"/>
</dbReference>
<dbReference type="PROSITE" id="PS50181">
    <property type="entry name" value="FBOX"/>
    <property type="match status" value="1"/>
</dbReference>
<proteinExistence type="inferred from homology"/>
<feature type="domain" description="F-box" evidence="7">
    <location>
        <begin position="37"/>
        <end position="83"/>
    </location>
</feature>
<dbReference type="SMART" id="SM00185">
    <property type="entry name" value="ARM"/>
    <property type="match status" value="5"/>
</dbReference>
<feature type="repeat" description="ARM" evidence="6">
    <location>
        <begin position="428"/>
        <end position="470"/>
    </location>
</feature>
<name>A0A061E2D4_THECC</name>
<comment type="similarity">
    <text evidence="2">Belongs to the beta-catenin family.</text>
</comment>
<dbReference type="PANTHER" id="PTHR46976">
    <property type="entry name" value="PROTEIN ARABIDILLO 1"/>
    <property type="match status" value="1"/>
</dbReference>
<feature type="repeat" description="ARM" evidence="6">
    <location>
        <begin position="582"/>
        <end position="624"/>
    </location>
</feature>
<dbReference type="FunFam" id="1.25.10.10:FF:001918">
    <property type="entry name" value="Protein ARABIDILLO 2"/>
    <property type="match status" value="1"/>
</dbReference>
<dbReference type="InterPro" id="IPR001810">
    <property type="entry name" value="F-box_dom"/>
</dbReference>
<evidence type="ECO:0000256" key="4">
    <source>
        <dbReference type="ARBA" id="ARBA00023242"/>
    </source>
</evidence>
<keyword evidence="9" id="KW-1185">Reference proteome</keyword>
<dbReference type="SUPFAM" id="SSF81383">
    <property type="entry name" value="F-box domain"/>
    <property type="match status" value="1"/>
</dbReference>
<dbReference type="Gene3D" id="3.80.10.10">
    <property type="entry name" value="Ribonuclease Inhibitor"/>
    <property type="match status" value="1"/>
</dbReference>
<dbReference type="InterPro" id="IPR006553">
    <property type="entry name" value="Leu-rich_rpt_Cys-con_subtyp"/>
</dbReference>
<dbReference type="PANTHER" id="PTHR46976:SF1">
    <property type="entry name" value="PROTEIN ARABIDILLO 1"/>
    <property type="match status" value="1"/>
</dbReference>
<dbReference type="InterPro" id="IPR032675">
    <property type="entry name" value="LRR_dom_sf"/>
</dbReference>
<evidence type="ECO:0000259" key="7">
    <source>
        <dbReference type="PROSITE" id="PS50181"/>
    </source>
</evidence>
<evidence type="ECO:0000313" key="8">
    <source>
        <dbReference type="EMBL" id="EOX96448.1"/>
    </source>
</evidence>
<gene>
    <name evidence="8" type="ORF">TCM_005696</name>
</gene>
<dbReference type="GO" id="GO:0048527">
    <property type="term" value="P:lateral root development"/>
    <property type="evidence" value="ECO:0007669"/>
    <property type="project" value="UniProtKB-ARBA"/>
</dbReference>
<dbReference type="GO" id="GO:0005634">
    <property type="term" value="C:nucleus"/>
    <property type="evidence" value="ECO:0007669"/>
    <property type="project" value="UniProtKB-SubCell"/>
</dbReference>
<evidence type="ECO:0000256" key="6">
    <source>
        <dbReference type="PROSITE-ProRule" id="PRU00259"/>
    </source>
</evidence>
<organism evidence="8 9">
    <name type="scientific">Theobroma cacao</name>
    <name type="common">Cacao</name>
    <name type="synonym">Cocoa</name>
    <dbReference type="NCBI Taxonomy" id="3641"/>
    <lineage>
        <taxon>Eukaryota</taxon>
        <taxon>Viridiplantae</taxon>
        <taxon>Streptophyta</taxon>
        <taxon>Embryophyta</taxon>
        <taxon>Tracheophyta</taxon>
        <taxon>Spermatophyta</taxon>
        <taxon>Magnoliopsida</taxon>
        <taxon>eudicotyledons</taxon>
        <taxon>Gunneridae</taxon>
        <taxon>Pentapetalae</taxon>
        <taxon>rosids</taxon>
        <taxon>malvids</taxon>
        <taxon>Malvales</taxon>
        <taxon>Malvaceae</taxon>
        <taxon>Byttnerioideae</taxon>
        <taxon>Theobroma</taxon>
    </lineage>
</organism>
<evidence type="ECO:0000256" key="5">
    <source>
        <dbReference type="ARBA" id="ARBA00056877"/>
    </source>
</evidence>
<comment type="subcellular location">
    <subcellularLocation>
        <location evidence="1">Nucleus</location>
    </subcellularLocation>
</comment>
<dbReference type="InterPro" id="IPR016024">
    <property type="entry name" value="ARM-type_fold"/>
</dbReference>
<dbReference type="SMART" id="SM00367">
    <property type="entry name" value="LRR_CC"/>
    <property type="match status" value="4"/>
</dbReference>
<feature type="repeat" description="ARM" evidence="6">
    <location>
        <begin position="469"/>
        <end position="511"/>
    </location>
</feature>
<dbReference type="InterPro" id="IPR011989">
    <property type="entry name" value="ARM-like"/>
</dbReference>
<protein>
    <submittedName>
        <fullName evidence="8">ARABIDILLO-1 isoform 2</fullName>
    </submittedName>
</protein>
<keyword evidence="3" id="KW-0677">Repeat</keyword>
<evidence type="ECO:0000313" key="9">
    <source>
        <dbReference type="Proteomes" id="UP000026915"/>
    </source>
</evidence>
<dbReference type="PROSITE" id="PS50176">
    <property type="entry name" value="ARM_REPEAT"/>
    <property type="match status" value="4"/>
</dbReference>
<dbReference type="InterPro" id="IPR036047">
    <property type="entry name" value="F-box-like_dom_sf"/>
</dbReference>
<dbReference type="Pfam" id="PF12937">
    <property type="entry name" value="F-box-like"/>
    <property type="match status" value="1"/>
</dbReference>
<dbReference type="CDD" id="cd22155">
    <property type="entry name" value="F-box_AtADLO1-like"/>
    <property type="match status" value="1"/>
</dbReference>
<evidence type="ECO:0000256" key="1">
    <source>
        <dbReference type="ARBA" id="ARBA00004123"/>
    </source>
</evidence>
<dbReference type="InterPro" id="IPR000225">
    <property type="entry name" value="Armadillo"/>
</dbReference>
<feature type="repeat" description="ARM" evidence="6">
    <location>
        <begin position="510"/>
        <end position="555"/>
    </location>
</feature>